<keyword evidence="3" id="KW-1185">Reference proteome</keyword>
<organism evidence="2 3">
    <name type="scientific">Bifidobacterium hapali</name>
    <dbReference type="NCBI Taxonomy" id="1630172"/>
    <lineage>
        <taxon>Bacteria</taxon>
        <taxon>Bacillati</taxon>
        <taxon>Actinomycetota</taxon>
        <taxon>Actinomycetes</taxon>
        <taxon>Bifidobacteriales</taxon>
        <taxon>Bifidobacteriaceae</taxon>
        <taxon>Bifidobacterium</taxon>
    </lineage>
</organism>
<dbReference type="EMBL" id="MWWY01000017">
    <property type="protein sequence ID" value="OZG64901.1"/>
    <property type="molecule type" value="Genomic_DNA"/>
</dbReference>
<dbReference type="Pfam" id="PF14907">
    <property type="entry name" value="NTP_transf_5"/>
    <property type="match status" value="2"/>
</dbReference>
<protein>
    <recommendedName>
        <fullName evidence="4">Nucleotidyltransferase family protein</fullName>
    </recommendedName>
</protein>
<feature type="compositionally biased region" description="Basic and acidic residues" evidence="1">
    <location>
        <begin position="209"/>
        <end position="218"/>
    </location>
</feature>
<gene>
    <name evidence="2" type="ORF">BHAP_0793</name>
</gene>
<proteinExistence type="predicted"/>
<dbReference type="InterPro" id="IPR039498">
    <property type="entry name" value="NTP_transf_5"/>
</dbReference>
<evidence type="ECO:0000313" key="2">
    <source>
        <dbReference type="EMBL" id="OZG64901.1"/>
    </source>
</evidence>
<accession>A0A261G0F2</accession>
<evidence type="ECO:0008006" key="4">
    <source>
        <dbReference type="Google" id="ProtNLM"/>
    </source>
</evidence>
<evidence type="ECO:0000313" key="3">
    <source>
        <dbReference type="Proteomes" id="UP000216074"/>
    </source>
</evidence>
<name>A0A261G0F2_9BIFI</name>
<dbReference type="Proteomes" id="UP000216074">
    <property type="component" value="Unassembled WGS sequence"/>
</dbReference>
<feature type="compositionally biased region" description="Low complexity" evidence="1">
    <location>
        <begin position="179"/>
        <end position="201"/>
    </location>
</feature>
<feature type="region of interest" description="Disordered" evidence="1">
    <location>
        <begin position="393"/>
        <end position="423"/>
    </location>
</feature>
<reference evidence="2 3" key="1">
    <citation type="journal article" date="2017" name="BMC Genomics">
        <title>Comparative genomic and phylogenomic analyses of the Bifidobacteriaceae family.</title>
        <authorList>
            <person name="Lugli G.A."/>
            <person name="Milani C."/>
            <person name="Turroni F."/>
            <person name="Duranti S."/>
            <person name="Mancabelli L."/>
            <person name="Mangifesta M."/>
            <person name="Ferrario C."/>
            <person name="Modesto M."/>
            <person name="Mattarelli P."/>
            <person name="Jiri K."/>
            <person name="van Sinderen D."/>
            <person name="Ventura M."/>
        </authorList>
    </citation>
    <scope>NUCLEOTIDE SEQUENCE [LARGE SCALE GENOMIC DNA]</scope>
    <source>
        <strain evidence="2 3">DSM 100202</strain>
    </source>
</reference>
<dbReference type="AlphaFoldDB" id="A0A261G0F2"/>
<comment type="caution">
    <text evidence="2">The sequence shown here is derived from an EMBL/GenBank/DDBJ whole genome shotgun (WGS) entry which is preliminary data.</text>
</comment>
<dbReference type="RefSeq" id="WP_094729450.1">
    <property type="nucleotide sequence ID" value="NZ_MWWY01000017.1"/>
</dbReference>
<evidence type="ECO:0000256" key="1">
    <source>
        <dbReference type="SAM" id="MobiDB-lite"/>
    </source>
</evidence>
<sequence>MRKNPATTPGTDQQDGDQQISLQTEQQHAESYDPVLAATGLYMCHLVACALRGVHAENDSKPGGVTWANVYTLAKRNSIEAITWMGLPEHPNEPISDDLRAVWEKSADLTLFRQLNFDAAREEIGRRLLDHGISFMALKGVHTSAYYPQPGMRSMGDNDLLFDMIEPIAQSQQSTVVGSASDIADTSTSSADHTNHTNHNAGYQPQGKTDQEKRSKQEHSAQILFDIMHDLGYTLQETHNGMWEFDRPPQLSFEMFQSIAMPRSAHYRYYRNPWARTVPDDPQSFAEHGCGQMHWPIEDQYLFHLSHMFKHYDEGGGCGIRFAIDEYVFLQAMRDADWQYIGTELETMHLTDFERRVRRVALIAFGGESLRNELTMNRIAQGKVTATAERGVAGNKGGVAGRERGAGEMGGSETRGASGTSADIAADTEATSDNDASSPEDMDFLYFLLTCGIYGNVEFQIAHDLRKAQASGCEDGGSLRYLRRRLFPPYALLISTYPWLEGKPWLVPFMPIYRLVHGLTHNSGKILTELKILIHRR</sequence>
<feature type="region of interest" description="Disordered" evidence="1">
    <location>
        <begin position="173"/>
        <end position="218"/>
    </location>
</feature>